<keyword evidence="3" id="KW-1185">Reference proteome</keyword>
<organism evidence="2 3">
    <name type="scientific">Holothuria leucospilota</name>
    <name type="common">Black long sea cucumber</name>
    <name type="synonym">Mertensiothuria leucospilota</name>
    <dbReference type="NCBI Taxonomy" id="206669"/>
    <lineage>
        <taxon>Eukaryota</taxon>
        <taxon>Metazoa</taxon>
        <taxon>Echinodermata</taxon>
        <taxon>Eleutherozoa</taxon>
        <taxon>Echinozoa</taxon>
        <taxon>Holothuroidea</taxon>
        <taxon>Aspidochirotacea</taxon>
        <taxon>Aspidochirotida</taxon>
        <taxon>Holothuriidae</taxon>
        <taxon>Holothuria</taxon>
    </lineage>
</organism>
<dbReference type="Pfam" id="PF01663">
    <property type="entry name" value="Phosphodiest"/>
    <property type="match status" value="1"/>
</dbReference>
<dbReference type="InterPro" id="IPR002591">
    <property type="entry name" value="Phosphodiest/P_Trfase"/>
</dbReference>
<dbReference type="Gene3D" id="3.30.1360.180">
    <property type="match status" value="1"/>
</dbReference>
<evidence type="ECO:0000313" key="2">
    <source>
        <dbReference type="EMBL" id="KAJ8026888.1"/>
    </source>
</evidence>
<dbReference type="InterPro" id="IPR017850">
    <property type="entry name" value="Alkaline_phosphatase_core_sf"/>
</dbReference>
<evidence type="ECO:0000313" key="3">
    <source>
        <dbReference type="Proteomes" id="UP001152320"/>
    </source>
</evidence>
<dbReference type="SUPFAM" id="SSF53649">
    <property type="entry name" value="Alkaline phosphatase-like"/>
    <property type="match status" value="1"/>
</dbReference>
<dbReference type="PANTHER" id="PTHR10151:SF120">
    <property type="entry name" value="BIS(5'-ADENOSYL)-TRIPHOSPHATASE"/>
    <property type="match status" value="1"/>
</dbReference>
<keyword evidence="1" id="KW-0472">Membrane</keyword>
<dbReference type="EMBL" id="JAIZAY010000016">
    <property type="protein sequence ID" value="KAJ8026888.1"/>
    <property type="molecule type" value="Genomic_DNA"/>
</dbReference>
<dbReference type="OrthoDB" id="415411at2759"/>
<comment type="caution">
    <text evidence="2">The sequence shown here is derived from an EMBL/GenBank/DDBJ whole genome shotgun (WGS) entry which is preliminary data.</text>
</comment>
<dbReference type="GO" id="GO:0016787">
    <property type="term" value="F:hydrolase activity"/>
    <property type="evidence" value="ECO:0007669"/>
    <property type="project" value="UniProtKB-ARBA"/>
</dbReference>
<feature type="transmembrane region" description="Helical" evidence="1">
    <location>
        <begin position="425"/>
        <end position="450"/>
    </location>
</feature>
<accession>A0A9Q0YQN1</accession>
<proteinExistence type="predicted"/>
<protein>
    <submittedName>
        <fullName evidence="2">Bis(5'-adenosyl)-triphosphatase enpp4</fullName>
    </submittedName>
</protein>
<reference evidence="2" key="1">
    <citation type="submission" date="2021-10" db="EMBL/GenBank/DDBJ databases">
        <title>Tropical sea cucumber genome reveals ecological adaptation and Cuvierian tubules defense mechanism.</title>
        <authorList>
            <person name="Chen T."/>
        </authorList>
    </citation>
    <scope>NUCLEOTIDE SEQUENCE</scope>
    <source>
        <strain evidence="2">Nanhai2018</strain>
        <tissue evidence="2">Muscle</tissue>
    </source>
</reference>
<dbReference type="AlphaFoldDB" id="A0A9Q0YQN1"/>
<evidence type="ECO:0000256" key="1">
    <source>
        <dbReference type="SAM" id="Phobius"/>
    </source>
</evidence>
<dbReference type="Proteomes" id="UP001152320">
    <property type="component" value="Chromosome 16"/>
</dbReference>
<name>A0A9Q0YQN1_HOLLE</name>
<dbReference type="Gene3D" id="3.40.720.10">
    <property type="entry name" value="Alkaline Phosphatase, subunit A"/>
    <property type="match status" value="1"/>
</dbReference>
<dbReference type="PANTHER" id="PTHR10151">
    <property type="entry name" value="ECTONUCLEOTIDE PYROPHOSPHATASE/PHOSPHODIESTERASE"/>
    <property type="match status" value="1"/>
</dbReference>
<keyword evidence="1" id="KW-0812">Transmembrane</keyword>
<keyword evidence="1" id="KW-1133">Transmembrane helix</keyword>
<gene>
    <name evidence="2" type="ORF">HOLleu_31848</name>
</gene>
<sequence length="476" mass="54312">MQDKMSQNKGFLLLYILAMNICYAALSTSKKMEPPFLLIVGMDAFRWDFIDRANTPNFDRIIEDGVRAKHVKNVFPTKSVPNWYTILSGLYPESHGLVNNNVYDPKIDPKQVLHVSANAQVTDLWKALEPIWITNQRQGGQSGIVNFFGMTAKFNGMAAKYTSSKHRNDTNGEERVDRIVELFSNGSINLGMIYYPDVDHACHWHGPESTHVVTVVEEMDKVVGYLVKKLKEKALYDVMNIIFVADHGQVDVHPNQTIFLNDNVDPSLYIGFQDNPIYSIFPHKVTKTEEIVEMLSKVDHLSVYTKDTMPPKFHYTNNDRIPPILVMADVGWNVAQNRSEKPYWEHIIGEHGYSNDIPKMWPFFVARGPAFNRGLKNAKPFHTVDIYSLMCHVMRLDPAPHNGSLENVKHLFANQEHGEKSSNPLGGLLFICVIIIMIETTGLVVGIFWYKKKVKSMNKRIHDVQLEGLLDNEEKP</sequence>
<dbReference type="CDD" id="cd16018">
    <property type="entry name" value="Enpp"/>
    <property type="match status" value="1"/>
</dbReference>